<sequence length="265" mass="28620">MGKRSEASRLISRYLSIQELNTDFSNVNTALVSVENRCRPDAEALRAVQELQSSGKLREKFRYLVLEELQKAKASSVGSGGGTSLDRFSSFLDENGYGTSVAQFATALGNSLEPNISRWAEVYGNTTYRKDGSLPASEGQIIVYRDSLIIDDEKIIDFDFNGSSASVVWDSSSGLNETSGRLFFSHPYVAGGGLPCICGHIVFPEGPDYPLGGGEVTVSAIPGGVEDYPPFIDVQELHSSLNVIGMLVKLARMGVIVNYCVNLNG</sequence>
<name>A0ABW7V0J1_9ACTN</name>
<keyword evidence="2" id="KW-1185">Reference proteome</keyword>
<accession>A0ABW7V0J1</accession>
<reference evidence="1 2" key="1">
    <citation type="submission" date="2024-10" db="EMBL/GenBank/DDBJ databases">
        <title>The Natural Products Discovery Center: Release of the First 8490 Sequenced Strains for Exploring Actinobacteria Biosynthetic Diversity.</title>
        <authorList>
            <person name="Kalkreuter E."/>
            <person name="Kautsar S.A."/>
            <person name="Yang D."/>
            <person name="Bader C.D."/>
            <person name="Teijaro C.N."/>
            <person name="Fluegel L."/>
            <person name="Davis C.M."/>
            <person name="Simpson J.R."/>
            <person name="Lauterbach L."/>
            <person name="Steele A.D."/>
            <person name="Gui C."/>
            <person name="Meng S."/>
            <person name="Li G."/>
            <person name="Viehrig K."/>
            <person name="Ye F."/>
            <person name="Su P."/>
            <person name="Kiefer A.F."/>
            <person name="Nichols A."/>
            <person name="Cepeda A.J."/>
            <person name="Yan W."/>
            <person name="Fan B."/>
            <person name="Jiang Y."/>
            <person name="Adhikari A."/>
            <person name="Zheng C.-J."/>
            <person name="Schuster L."/>
            <person name="Cowan T.M."/>
            <person name="Smanski M.J."/>
            <person name="Chevrette M.G."/>
            <person name="De Carvalho L.P.S."/>
            <person name="Shen B."/>
        </authorList>
    </citation>
    <scope>NUCLEOTIDE SEQUENCE [LARGE SCALE GENOMIC DNA]</scope>
    <source>
        <strain evidence="1 2">NPDC020327</strain>
    </source>
</reference>
<dbReference type="EMBL" id="JBIRWE010000021">
    <property type="protein sequence ID" value="MFI1967461.1"/>
    <property type="molecule type" value="Genomic_DNA"/>
</dbReference>
<dbReference type="Proteomes" id="UP001611548">
    <property type="component" value="Unassembled WGS sequence"/>
</dbReference>
<proteinExistence type="predicted"/>
<gene>
    <name evidence="1" type="ORF">ACH429_25670</name>
</gene>
<evidence type="ECO:0000313" key="2">
    <source>
        <dbReference type="Proteomes" id="UP001611548"/>
    </source>
</evidence>
<dbReference type="RefSeq" id="WP_157859064.1">
    <property type="nucleotide sequence ID" value="NZ_JBIRWE010000021.1"/>
</dbReference>
<organism evidence="1 2">
    <name type="scientific">Streptomyces pathocidini</name>
    <dbReference type="NCBI Taxonomy" id="1650571"/>
    <lineage>
        <taxon>Bacteria</taxon>
        <taxon>Bacillati</taxon>
        <taxon>Actinomycetota</taxon>
        <taxon>Actinomycetes</taxon>
        <taxon>Kitasatosporales</taxon>
        <taxon>Streptomycetaceae</taxon>
        <taxon>Streptomyces</taxon>
    </lineage>
</organism>
<evidence type="ECO:0000313" key="1">
    <source>
        <dbReference type="EMBL" id="MFI1967461.1"/>
    </source>
</evidence>
<protein>
    <submittedName>
        <fullName evidence="1">Uncharacterized protein</fullName>
    </submittedName>
</protein>
<comment type="caution">
    <text evidence="1">The sequence shown here is derived from an EMBL/GenBank/DDBJ whole genome shotgun (WGS) entry which is preliminary data.</text>
</comment>